<dbReference type="Proteomes" id="UP001589710">
    <property type="component" value="Unassembled WGS sequence"/>
</dbReference>
<organism evidence="1 2">
    <name type="scientific">Streptomyces yanii</name>
    <dbReference type="NCBI Taxonomy" id="78510"/>
    <lineage>
        <taxon>Bacteria</taxon>
        <taxon>Bacillati</taxon>
        <taxon>Actinomycetota</taxon>
        <taxon>Actinomycetes</taxon>
        <taxon>Kitasatosporales</taxon>
        <taxon>Streptomycetaceae</taxon>
        <taxon>Streptomyces</taxon>
    </lineage>
</organism>
<accession>A0ABV5R2I4</accession>
<name>A0ABV5R2I4_9ACTN</name>
<proteinExistence type="predicted"/>
<gene>
    <name evidence="1" type="ORF">ACFFTL_06955</name>
</gene>
<sequence length="81" mass="9386">MQTCRHELLDRTLIWNERHLLHALCEFEKLYNSHRPHRDIANACPLNPLPTPIADPDEAARLAIRRSDRLGSILHAYEHAA</sequence>
<comment type="caution">
    <text evidence="1">The sequence shown here is derived from an EMBL/GenBank/DDBJ whole genome shotgun (WGS) entry which is preliminary data.</text>
</comment>
<evidence type="ECO:0000313" key="2">
    <source>
        <dbReference type="Proteomes" id="UP001589710"/>
    </source>
</evidence>
<dbReference type="EMBL" id="JBHMCG010000032">
    <property type="protein sequence ID" value="MFB9572067.1"/>
    <property type="molecule type" value="Genomic_DNA"/>
</dbReference>
<protein>
    <submittedName>
        <fullName evidence="1">Integrase</fullName>
    </submittedName>
</protein>
<keyword evidence="2" id="KW-1185">Reference proteome</keyword>
<dbReference type="RefSeq" id="WP_345512095.1">
    <property type="nucleotide sequence ID" value="NZ_BAAAXD010000014.1"/>
</dbReference>
<evidence type="ECO:0000313" key="1">
    <source>
        <dbReference type="EMBL" id="MFB9572067.1"/>
    </source>
</evidence>
<reference evidence="1 2" key="1">
    <citation type="submission" date="2024-09" db="EMBL/GenBank/DDBJ databases">
        <authorList>
            <person name="Sun Q."/>
            <person name="Mori K."/>
        </authorList>
    </citation>
    <scope>NUCLEOTIDE SEQUENCE [LARGE SCALE GENOMIC DNA]</scope>
    <source>
        <strain evidence="1 2">JCM 3331</strain>
    </source>
</reference>